<dbReference type="GeneID" id="110804293"/>
<dbReference type="PANTHER" id="PTHR14000">
    <property type="entry name" value="FINGER CCCH DOMAIN PROTEIN, PUTATIVE (DUF3755)-RELATED"/>
    <property type="match status" value="1"/>
</dbReference>
<dbReference type="InterPro" id="IPR001005">
    <property type="entry name" value="SANT/Myb"/>
</dbReference>
<feature type="compositionally biased region" description="Basic and acidic residues" evidence="1">
    <location>
        <begin position="227"/>
        <end position="240"/>
    </location>
</feature>
<evidence type="ECO:0000256" key="1">
    <source>
        <dbReference type="SAM" id="MobiDB-lite"/>
    </source>
</evidence>
<reference evidence="2" key="1">
    <citation type="journal article" date="2021" name="Nat. Commun.">
        <title>Genomic analyses provide insights into spinach domestication and the genetic basis of agronomic traits.</title>
        <authorList>
            <person name="Cai X."/>
            <person name="Sun X."/>
            <person name="Xu C."/>
            <person name="Sun H."/>
            <person name="Wang X."/>
            <person name="Ge C."/>
            <person name="Zhang Z."/>
            <person name="Wang Q."/>
            <person name="Fei Z."/>
            <person name="Jiao C."/>
            <person name="Wang Q."/>
        </authorList>
    </citation>
    <scope>NUCLEOTIDE SEQUENCE [LARGE SCALE GENOMIC DNA]</scope>
    <source>
        <strain evidence="2">cv. Varoflay</strain>
    </source>
</reference>
<sequence length="810" mass="89839">MSNRGSKKKLKDNVGMLDFVNCPKTPIGVGDKKFMDVVRKGNEVVISDSCGEISVNFDRRVTRSFSRLMGRNVEVGKVSPSNQRGRNLIGVGDMKFIGVVGKGNEVDTSESYGEISLNLERRLTRSCSRLVGRNIEVGKISHSSQRGRNLFSHKGCESETRKVLGLLQSSAVRLGGEVKRISCNKGKENRSDSCKSLIGDPKTIGSGPLSHCVTRGGRRGRRSNLAGDHEKDGKKDDSCKQVEGSLGRRIIRRESIKVGGENDLPCQTMVRQNTRNSSTFVVGKAESIKARERKQEASGSFNYLETEPRKRIQCSSVLSACVIEGGNLDRRITRSASKKVGGENDLPRQTMVRRYSRNSSTLVVGKAESIKARERKQEGSGSFKYLETEPRKRIQCSPVLSSCVIEGGDRRITRSASKKVGRENDLPCETIVRRSTRKSSTRVAGKAESIKAREGKQEGSGSFKYLETEPRKRIQCSSVSSAFVVEGEKKAAKAIEAQENESDDCAEVDIPGRRDIKLSGVKRKRNQSGVQGPYKGWTEEQEVALRKAYFTAKPSPRFWKKVSKLVPGKSAQECFDKVHSENLTPVCTKTSSRAKKQNSPTDFLVSSSELFKSAETKSKKPCRKKCKSHVARKTVRQLLQKYCHAYQDNEADLFAVLEPSVNPSAEALELNAVQSTPNHFLRSPDSSSKSRDISSIGHKKHLSRFSLRSASPLSSPPVLKKVKNMALHEKYIDQLHIRDGKRKKSARHQKDGEENTVHMKDVIKAAKEALVSNAKDAINIFHQSQVNIMEACSDSEELLNSDNDEDETVL</sequence>
<keyword evidence="2" id="KW-1185">Reference proteome</keyword>
<dbReference type="PANTHER" id="PTHR14000:SF17">
    <property type="entry name" value="MYB-LIKE DOMAIN-CONTAINING PROTEIN"/>
    <property type="match status" value="1"/>
</dbReference>
<evidence type="ECO:0000313" key="3">
    <source>
        <dbReference type="RefSeq" id="XP_021865560.1"/>
    </source>
</evidence>
<reference evidence="3" key="2">
    <citation type="submission" date="2025-08" db="UniProtKB">
        <authorList>
            <consortium name="RefSeq"/>
        </authorList>
    </citation>
    <scope>IDENTIFICATION</scope>
    <source>
        <tissue evidence="3">Leaf</tissue>
    </source>
</reference>
<dbReference type="Proteomes" id="UP000813463">
    <property type="component" value="Chromosome 6"/>
</dbReference>
<protein>
    <recommendedName>
        <fullName evidence="4">Myb-like domain-containing protein</fullName>
    </recommendedName>
</protein>
<accession>A0A9R0KCJ5</accession>
<proteinExistence type="predicted"/>
<name>A0A9R0KCJ5_SPIOL</name>
<dbReference type="AlphaFoldDB" id="A0A9R0KCJ5"/>
<dbReference type="CDD" id="cd00167">
    <property type="entry name" value="SANT"/>
    <property type="match status" value="1"/>
</dbReference>
<dbReference type="InterPro" id="IPR009057">
    <property type="entry name" value="Homeodomain-like_sf"/>
</dbReference>
<dbReference type="OrthoDB" id="552191at2759"/>
<dbReference type="Gene3D" id="1.10.10.60">
    <property type="entry name" value="Homeodomain-like"/>
    <property type="match status" value="1"/>
</dbReference>
<gene>
    <name evidence="3" type="primary">LOC110804293</name>
</gene>
<feature type="region of interest" description="Disordered" evidence="1">
    <location>
        <begin position="676"/>
        <end position="697"/>
    </location>
</feature>
<feature type="region of interest" description="Disordered" evidence="1">
    <location>
        <begin position="205"/>
        <end position="240"/>
    </location>
</feature>
<dbReference type="SUPFAM" id="SSF46689">
    <property type="entry name" value="Homeodomain-like"/>
    <property type="match status" value="1"/>
</dbReference>
<dbReference type="KEGG" id="soe:110804293"/>
<dbReference type="RefSeq" id="XP_021865560.1">
    <property type="nucleotide sequence ID" value="XM_022009868.2"/>
</dbReference>
<organism evidence="2 3">
    <name type="scientific">Spinacia oleracea</name>
    <name type="common">Spinach</name>
    <dbReference type="NCBI Taxonomy" id="3562"/>
    <lineage>
        <taxon>Eukaryota</taxon>
        <taxon>Viridiplantae</taxon>
        <taxon>Streptophyta</taxon>
        <taxon>Embryophyta</taxon>
        <taxon>Tracheophyta</taxon>
        <taxon>Spermatophyta</taxon>
        <taxon>Magnoliopsida</taxon>
        <taxon>eudicotyledons</taxon>
        <taxon>Gunneridae</taxon>
        <taxon>Pentapetalae</taxon>
        <taxon>Caryophyllales</taxon>
        <taxon>Chenopodiaceae</taxon>
        <taxon>Chenopodioideae</taxon>
        <taxon>Anserineae</taxon>
        <taxon>Spinacia</taxon>
    </lineage>
</organism>
<evidence type="ECO:0008006" key="4">
    <source>
        <dbReference type="Google" id="ProtNLM"/>
    </source>
</evidence>
<evidence type="ECO:0000313" key="2">
    <source>
        <dbReference type="Proteomes" id="UP000813463"/>
    </source>
</evidence>